<reference evidence="2" key="1">
    <citation type="submission" date="2017-09" db="EMBL/GenBank/DDBJ databases">
        <title>Genome sequence of Nannocystis excedens DSM 71.</title>
        <authorList>
            <person name="Blom J."/>
        </authorList>
    </citation>
    <scope>NUCLEOTIDE SEQUENCE [LARGE SCALE GENOMIC DNA]</scope>
    <source>
        <strain evidence="2">type strain: E19</strain>
    </source>
</reference>
<proteinExistence type="predicted"/>
<sequence>MIRAARRDPGQRDATTRIKAWTRARFALAENDTVFVSEVACGLPGCPPIETVVAFWTAPETRHAYKVFKPLASVEETDLPPAFMKTALIVGPDDFGCC</sequence>
<dbReference type="Proteomes" id="UP000223606">
    <property type="component" value="Chromosome 1"/>
</dbReference>
<organism evidence="1 2">
    <name type="scientific">Hartmannibacter diazotrophicus</name>
    <dbReference type="NCBI Taxonomy" id="1482074"/>
    <lineage>
        <taxon>Bacteria</taxon>
        <taxon>Pseudomonadati</taxon>
        <taxon>Pseudomonadota</taxon>
        <taxon>Alphaproteobacteria</taxon>
        <taxon>Hyphomicrobiales</taxon>
        <taxon>Pleomorphomonadaceae</taxon>
        <taxon>Hartmannibacter</taxon>
    </lineage>
</organism>
<dbReference type="KEGG" id="hdi:HDIA_4231"/>
<name>A0A2C9DBR1_9HYPH</name>
<gene>
    <name evidence="1" type="ORF">HDIA_4231</name>
</gene>
<dbReference type="EMBL" id="LT960614">
    <property type="protein sequence ID" value="SON57772.1"/>
    <property type="molecule type" value="Genomic_DNA"/>
</dbReference>
<dbReference type="RefSeq" id="WP_099557974.1">
    <property type="nucleotide sequence ID" value="NZ_LT960614.1"/>
</dbReference>
<dbReference type="OrthoDB" id="7067390at2"/>
<evidence type="ECO:0000313" key="2">
    <source>
        <dbReference type="Proteomes" id="UP000223606"/>
    </source>
</evidence>
<accession>A0A2C9DBR1</accession>
<evidence type="ECO:0000313" key="1">
    <source>
        <dbReference type="EMBL" id="SON57772.1"/>
    </source>
</evidence>
<keyword evidence="2" id="KW-1185">Reference proteome</keyword>
<protein>
    <submittedName>
        <fullName evidence="1">Uncharacterized protein</fullName>
    </submittedName>
</protein>
<dbReference type="AlphaFoldDB" id="A0A2C9DBR1"/>